<reference evidence="3" key="1">
    <citation type="submission" date="2024-07" db="EMBL/GenBank/DDBJ databases">
        <title>Identification and characteristics of a novel species of coltsfoot's symbiotic bacteria.</title>
        <authorList>
            <person name="Juszczyk A."/>
            <person name="Jasielczuk I."/>
            <person name="Gurgul A."/>
            <person name="Rogala M."/>
            <person name="Kowalczyk A."/>
            <person name="Szmatola T."/>
            <person name="Kosecka-Strojek M."/>
            <person name="Arent Z."/>
            <person name="Latowski D."/>
        </authorList>
    </citation>
    <scope>NUCLEOTIDE SEQUENCE</scope>
    <source>
        <strain evidence="3">Hg7Tf</strain>
    </source>
</reference>
<dbReference type="PANTHER" id="PTHR13847">
    <property type="entry name" value="SARCOSINE DEHYDROGENASE-RELATED"/>
    <property type="match status" value="1"/>
</dbReference>
<proteinExistence type="predicted"/>
<dbReference type="SUPFAM" id="SSF51905">
    <property type="entry name" value="FAD/NAD(P)-binding domain"/>
    <property type="match status" value="1"/>
</dbReference>
<dbReference type="EMBL" id="CP162607">
    <property type="protein sequence ID" value="XDK35934.1"/>
    <property type="molecule type" value="Genomic_DNA"/>
</dbReference>
<keyword evidence="1 3" id="KW-0560">Oxidoreductase</keyword>
<dbReference type="EC" id="1.-.-.-" evidence="3"/>
<dbReference type="AlphaFoldDB" id="A0AB39HUM2"/>
<sequence>MPSVISTDVLIVGAGVAGLWLNARLRRLGYSTVVVERASLGGEQTLKSQGIIHGGAKYALHGALTGASEAIADMPRRWSEALAGNGELDLSGVRLLSDAHYLWSPGTIAGNLTSFFASKAVRGRVDQVKGDQLPPALQDRAFKGKVYRLAELVVDVPSLLARLADLAGDSLLAGEQIEPLQDAGELLGLRVDGREIRAQRIVLSAGAGNAALLEMIGLSQPAMQRRPLHMVIAKGASLKPLYAHCLGGGPKPRITVTSHPAADGQWVWYMGGDLAEADGVAREPEAQIAAAKKEVASLLPWIDLSQVRWATVRIDRAEPAQSGLVRPDNAFLAEQNRLLVGWPTKLALAPDFADRVLANLERDGIKPSAHTALPDLPKPSLAVPVWEQLLP</sequence>
<evidence type="ECO:0000313" key="3">
    <source>
        <dbReference type="EMBL" id="XDK35934.1"/>
    </source>
</evidence>
<dbReference type="Pfam" id="PF01266">
    <property type="entry name" value="DAO"/>
    <property type="match status" value="1"/>
</dbReference>
<dbReference type="RefSeq" id="WP_280043017.1">
    <property type="nucleotide sequence ID" value="NZ_CP162607.1"/>
</dbReference>
<accession>A0AB39HUM2</accession>
<dbReference type="InterPro" id="IPR036188">
    <property type="entry name" value="FAD/NAD-bd_sf"/>
</dbReference>
<dbReference type="GO" id="GO:0016491">
    <property type="term" value="F:oxidoreductase activity"/>
    <property type="evidence" value="ECO:0007669"/>
    <property type="project" value="UniProtKB-KW"/>
</dbReference>
<organism evidence="3">
    <name type="scientific">Pseudomonas sp. Hg7Tf</name>
    <dbReference type="NCBI Taxonomy" id="3236988"/>
    <lineage>
        <taxon>Bacteria</taxon>
        <taxon>Pseudomonadati</taxon>
        <taxon>Pseudomonadota</taxon>
        <taxon>Gammaproteobacteria</taxon>
        <taxon>Pseudomonadales</taxon>
        <taxon>Pseudomonadaceae</taxon>
        <taxon>Pseudomonas</taxon>
    </lineage>
</organism>
<evidence type="ECO:0000256" key="1">
    <source>
        <dbReference type="ARBA" id="ARBA00023002"/>
    </source>
</evidence>
<protein>
    <submittedName>
        <fullName evidence="3">NAD(P)/FAD-dependent oxidoreductase</fullName>
        <ecNumber evidence="3">1.-.-.-</ecNumber>
    </submittedName>
</protein>
<evidence type="ECO:0000259" key="2">
    <source>
        <dbReference type="Pfam" id="PF01266"/>
    </source>
</evidence>
<feature type="domain" description="FAD dependent oxidoreductase" evidence="2">
    <location>
        <begin position="8"/>
        <end position="314"/>
    </location>
</feature>
<dbReference type="Gene3D" id="3.50.50.60">
    <property type="entry name" value="FAD/NAD(P)-binding domain"/>
    <property type="match status" value="1"/>
</dbReference>
<dbReference type="PANTHER" id="PTHR13847:SF289">
    <property type="entry name" value="GLYCINE OXIDASE"/>
    <property type="match status" value="1"/>
</dbReference>
<dbReference type="InterPro" id="IPR006076">
    <property type="entry name" value="FAD-dep_OxRdtase"/>
</dbReference>
<dbReference type="Gene3D" id="3.30.9.10">
    <property type="entry name" value="D-Amino Acid Oxidase, subunit A, domain 2"/>
    <property type="match status" value="1"/>
</dbReference>
<dbReference type="GO" id="GO:0005737">
    <property type="term" value="C:cytoplasm"/>
    <property type="evidence" value="ECO:0007669"/>
    <property type="project" value="TreeGrafter"/>
</dbReference>
<gene>
    <name evidence="3" type="ORF">AB4Y39_19820</name>
</gene>
<name>A0AB39HUM2_9PSED</name>